<name>G8YTP3_PICSO</name>
<dbReference type="PANTHER" id="PTHR37287:SF1">
    <property type="entry name" value="INO EIGHTY SUBUNIT 1"/>
    <property type="match status" value="1"/>
</dbReference>
<protein>
    <submittedName>
        <fullName evidence="3">Piso0_000327 protein</fullName>
    </submittedName>
</protein>
<proteinExistence type="predicted"/>
<dbReference type="OMA" id="IEWEDIR"/>
<feature type="compositionally biased region" description="Polar residues" evidence="1">
    <location>
        <begin position="458"/>
        <end position="471"/>
    </location>
</feature>
<evidence type="ECO:0000313" key="3">
    <source>
        <dbReference type="EMBL" id="CCE73294.1"/>
    </source>
</evidence>
<dbReference type="STRING" id="559304.G8YTP3"/>
<gene>
    <name evidence="3" type="primary">Piso0_000327</name>
    <name evidence="2" type="ORF">GNLVRS01_PISO0A06908g</name>
    <name evidence="3" type="ORF">GNLVRS01_PISO0B06975g</name>
</gene>
<reference evidence="4" key="2">
    <citation type="journal article" date="2012" name="G3 (Bethesda)">
        <title>Pichia sorbitophila, an interspecies yeast hybrid reveals early steps of genome resolution following polyploidization.</title>
        <authorList>
            <person name="Leh Louis V."/>
            <person name="Despons L."/>
            <person name="Friedrich A."/>
            <person name="Martin T."/>
            <person name="Durrens P."/>
            <person name="Casaregola S."/>
            <person name="Neuveglise C."/>
            <person name="Fairhead C."/>
            <person name="Marck C."/>
            <person name="Cruz J.A."/>
            <person name="Straub M.L."/>
            <person name="Kugler V."/>
            <person name="Sacerdot C."/>
            <person name="Uzunov Z."/>
            <person name="Thierry A."/>
            <person name="Weiss S."/>
            <person name="Bleykasten C."/>
            <person name="De Montigny J."/>
            <person name="Jacques N."/>
            <person name="Jung P."/>
            <person name="Lemaire M."/>
            <person name="Mallet S."/>
            <person name="Morel G."/>
            <person name="Richard G.F."/>
            <person name="Sarkar A."/>
            <person name="Savel G."/>
            <person name="Schacherer J."/>
            <person name="Seret M.L."/>
            <person name="Talla E."/>
            <person name="Samson G."/>
            <person name="Jubin C."/>
            <person name="Poulain J."/>
            <person name="Vacherie B."/>
            <person name="Barbe V."/>
            <person name="Pelletier E."/>
            <person name="Sherman D.J."/>
            <person name="Westhof E."/>
            <person name="Weissenbach J."/>
            <person name="Baret P.V."/>
            <person name="Wincker P."/>
            <person name="Gaillardin C."/>
            <person name="Dujon B."/>
            <person name="Souciet J.L."/>
        </authorList>
    </citation>
    <scope>NUCLEOTIDE SEQUENCE [LARGE SCALE GENOMIC DNA]</scope>
    <source>
        <strain evidence="4">ATCC MYA-4447 / BCRC 22081 / CBS 7064 / NBRC 10061 / NRRL Y-12695</strain>
    </source>
</reference>
<keyword evidence="4" id="KW-1185">Reference proteome</keyword>
<dbReference type="EMBL" id="FO082059">
    <property type="protein sequence ID" value="CCE72733.1"/>
    <property type="molecule type" value="Genomic_DNA"/>
</dbReference>
<dbReference type="PANTHER" id="PTHR37287">
    <property type="entry name" value="INO EIGHTY SUBUNIT 1"/>
    <property type="match status" value="1"/>
</dbReference>
<dbReference type="Proteomes" id="UP000005222">
    <property type="component" value="Chromosome A"/>
</dbReference>
<evidence type="ECO:0000256" key="1">
    <source>
        <dbReference type="SAM" id="MobiDB-lite"/>
    </source>
</evidence>
<dbReference type="HOGENOM" id="CLU_016135_0_0_1"/>
<dbReference type="InterPro" id="IPR038014">
    <property type="entry name" value="Ies1"/>
</dbReference>
<evidence type="ECO:0000313" key="2">
    <source>
        <dbReference type="EMBL" id="CCE72733.1"/>
    </source>
</evidence>
<sequence length="723" mass="82374">MNYDPIHDTFVKTDSNGDSSSNKGESQIGEGDKSEGNRGISIDNLVDTSNNVPINHNSEETEHENEIDHDLTAVNSSEIEIDSAGKDKNKKAMKGKRAQSNSLKGFRHLKKSDGEPFWRKDIQYDFLQELFNDETKAFTNFFPHSDIPSAVNETKLTFSQLYVRNLAESGKCSRILKERLLKDLEMGKSVGKVCLLVNAGRMNTTVNFVPEMRSSLRTYHSIPSLQADPVYGGSKPLQDTPRLKSILKAVTEVHGEIKSLDDLLEYPPVEKPNTNIVQLLFFLSNCMKKIKFLQDDTDSADDGNEFIDFFLNSRIYPKNRSQRFLWLIYTYLETSFTPEELANNPFNPHTIPPVEFIPESEINDFDKDTDYEIEFSERMYQTRLKYVADEEHNSNPKRGNKSKKERESFEGDDNQNPDEDSTQISQDSVTEYPSKKRKTIADLKSKKRKGKGKPAGSHIQNNTMLNDSPDTTIDDIPQKPVNINNEDGVPSSQITAPIDPSVHLNNEQTDNSIRNMEDSNPYYITFPIEDLESIVKAFANSIGSQHSPESSTSLTARQNVVAKSKPFIKQFMTSNKITSEEYTGKVDRLVDWLEKYFQYKKSSANSLLGIEWEAIRYDLVNGIESYIYQSLGNYLNSKLMSSAKEKDRGTNSNPGGTFEIENFEDVGFGYLPIHDFNRYNEKNSYICDLLAFCNDYVMKKQSEVARPTSKIRYDLDKEEVIFT</sequence>
<feature type="compositionally biased region" description="Basic and acidic residues" evidence="1">
    <location>
        <begin position="1"/>
        <end position="11"/>
    </location>
</feature>
<feature type="region of interest" description="Disordered" evidence="1">
    <location>
        <begin position="1"/>
        <end position="68"/>
    </location>
</feature>
<feature type="compositionally biased region" description="Polar residues" evidence="1">
    <location>
        <begin position="422"/>
        <end position="431"/>
    </location>
</feature>
<dbReference type="eggNOG" id="ENOG502QVDM">
    <property type="taxonomic scope" value="Eukaryota"/>
</dbReference>
<feature type="compositionally biased region" description="Basic and acidic residues" evidence="1">
    <location>
        <begin position="57"/>
        <end position="68"/>
    </location>
</feature>
<feature type="compositionally biased region" description="Polar residues" evidence="1">
    <location>
        <begin position="12"/>
        <end position="25"/>
    </location>
</feature>
<dbReference type="OrthoDB" id="5413003at2759"/>
<feature type="region of interest" description="Disordered" evidence="1">
    <location>
        <begin position="386"/>
        <end position="501"/>
    </location>
</feature>
<organism evidence="3 4">
    <name type="scientific">Pichia sorbitophila (strain ATCC MYA-4447 / BCRC 22081 / CBS 7064 / NBRC 10061 / NRRL Y-12695)</name>
    <name type="common">Hybrid yeast</name>
    <dbReference type="NCBI Taxonomy" id="559304"/>
    <lineage>
        <taxon>Eukaryota</taxon>
        <taxon>Fungi</taxon>
        <taxon>Dikarya</taxon>
        <taxon>Ascomycota</taxon>
        <taxon>Saccharomycotina</taxon>
        <taxon>Pichiomycetes</taxon>
        <taxon>Debaryomycetaceae</taxon>
        <taxon>Millerozyma</taxon>
    </lineage>
</organism>
<dbReference type="Proteomes" id="UP000005222">
    <property type="component" value="Chromosome B"/>
</dbReference>
<feature type="compositionally biased region" description="Basic residues" evidence="1">
    <location>
        <begin position="88"/>
        <end position="97"/>
    </location>
</feature>
<dbReference type="FunCoup" id="G8YTP3">
    <property type="interactions" value="326"/>
</dbReference>
<dbReference type="InParanoid" id="G8YTP3"/>
<accession>G8YTP3</accession>
<dbReference type="AlphaFoldDB" id="G8YTP3"/>
<dbReference type="EMBL" id="FO082058">
    <property type="protein sequence ID" value="CCE73294.1"/>
    <property type="molecule type" value="Genomic_DNA"/>
</dbReference>
<feature type="region of interest" description="Disordered" evidence="1">
    <location>
        <begin position="82"/>
        <end position="101"/>
    </location>
</feature>
<feature type="compositionally biased region" description="Polar residues" evidence="1">
    <location>
        <begin position="481"/>
        <end position="495"/>
    </location>
</feature>
<reference evidence="3" key="1">
    <citation type="submission" date="2011-10" db="EMBL/GenBank/DDBJ databases">
        <authorList>
            <person name="Genoscope - CEA"/>
        </authorList>
    </citation>
    <scope>NUCLEOTIDE SEQUENCE</scope>
    <source>
        <strain evidence="3">CBS 7064</strain>
    </source>
</reference>
<feature type="compositionally biased region" description="Acidic residues" evidence="1">
    <location>
        <begin position="410"/>
        <end position="421"/>
    </location>
</feature>
<dbReference type="GO" id="GO:0031011">
    <property type="term" value="C:Ino80 complex"/>
    <property type="evidence" value="ECO:0007669"/>
    <property type="project" value="InterPro"/>
</dbReference>
<evidence type="ECO:0000313" key="4">
    <source>
        <dbReference type="Proteomes" id="UP000005222"/>
    </source>
</evidence>